<evidence type="ECO:0000313" key="2">
    <source>
        <dbReference type="EMBL" id="GEM47396.1"/>
    </source>
</evidence>
<dbReference type="PANTHER" id="PTHR43130:SF3">
    <property type="entry name" value="HTH-TYPE TRANSCRIPTIONAL REGULATOR RV1931C"/>
    <property type="match status" value="1"/>
</dbReference>
<name>A0A511N4N0_DEIC1</name>
<dbReference type="InterPro" id="IPR002818">
    <property type="entry name" value="DJ-1/PfpI"/>
</dbReference>
<evidence type="ECO:0000259" key="1">
    <source>
        <dbReference type="Pfam" id="PF01965"/>
    </source>
</evidence>
<dbReference type="Pfam" id="PF01965">
    <property type="entry name" value="DJ-1_PfpI"/>
    <property type="match status" value="1"/>
</dbReference>
<dbReference type="SUPFAM" id="SSF52317">
    <property type="entry name" value="Class I glutamine amidotransferase-like"/>
    <property type="match status" value="1"/>
</dbReference>
<protein>
    <recommendedName>
        <fullName evidence="1">DJ-1/PfpI domain-containing protein</fullName>
    </recommendedName>
</protein>
<dbReference type="GO" id="GO:0006355">
    <property type="term" value="P:regulation of DNA-templated transcription"/>
    <property type="evidence" value="ECO:0007669"/>
    <property type="project" value="TreeGrafter"/>
</dbReference>
<dbReference type="AlphaFoldDB" id="A0A511N4N0"/>
<feature type="domain" description="DJ-1/PfpI" evidence="1">
    <location>
        <begin position="5"/>
        <end position="125"/>
    </location>
</feature>
<dbReference type="EMBL" id="BJXB01000013">
    <property type="protein sequence ID" value="GEM47396.1"/>
    <property type="molecule type" value="Genomic_DNA"/>
</dbReference>
<dbReference type="Gene3D" id="3.40.50.880">
    <property type="match status" value="1"/>
</dbReference>
<sequence>MRFGMLIYPGVSEYELGVFTSVLSYARQARTDIEICTLARTRGSIQTSGGLVLTPHYAFPSAPDFTVLMVPAGNQTQKHARDPLTRQYLQNHPTHYAAVGSGIIFLGEAGLLRNKQVSTSTELESLVWAYEPLDVQTESFMTLDGNYFAESQGQVLSLAFSVVEDHFDAGIYSLVRSRFSAG</sequence>
<dbReference type="RefSeq" id="WP_146885621.1">
    <property type="nucleotide sequence ID" value="NZ_BJXB01000013.1"/>
</dbReference>
<dbReference type="InterPro" id="IPR029062">
    <property type="entry name" value="Class_I_gatase-like"/>
</dbReference>
<proteinExistence type="predicted"/>
<organism evidence="2 3">
    <name type="scientific">Deinococcus cellulosilyticus (strain DSM 18568 / NBRC 106333 / KACC 11606 / 5516J-15)</name>
    <dbReference type="NCBI Taxonomy" id="1223518"/>
    <lineage>
        <taxon>Bacteria</taxon>
        <taxon>Thermotogati</taxon>
        <taxon>Deinococcota</taxon>
        <taxon>Deinococci</taxon>
        <taxon>Deinococcales</taxon>
        <taxon>Deinococcaceae</taxon>
        <taxon>Deinococcus</taxon>
    </lineage>
</organism>
<dbReference type="InterPro" id="IPR052158">
    <property type="entry name" value="INH-QAR"/>
</dbReference>
<dbReference type="OrthoDB" id="32975at2"/>
<dbReference type="PANTHER" id="PTHR43130">
    <property type="entry name" value="ARAC-FAMILY TRANSCRIPTIONAL REGULATOR"/>
    <property type="match status" value="1"/>
</dbReference>
<comment type="caution">
    <text evidence="2">The sequence shown here is derived from an EMBL/GenBank/DDBJ whole genome shotgun (WGS) entry which is preliminary data.</text>
</comment>
<accession>A0A511N4N0</accession>
<evidence type="ECO:0000313" key="3">
    <source>
        <dbReference type="Proteomes" id="UP000321306"/>
    </source>
</evidence>
<dbReference type="Proteomes" id="UP000321306">
    <property type="component" value="Unassembled WGS sequence"/>
</dbReference>
<reference evidence="2 3" key="1">
    <citation type="submission" date="2019-07" db="EMBL/GenBank/DDBJ databases">
        <title>Whole genome shotgun sequence of Deinococcus cellulosilyticus NBRC 106333.</title>
        <authorList>
            <person name="Hosoyama A."/>
            <person name="Uohara A."/>
            <person name="Ohji S."/>
            <person name="Ichikawa N."/>
        </authorList>
    </citation>
    <scope>NUCLEOTIDE SEQUENCE [LARGE SCALE GENOMIC DNA]</scope>
    <source>
        <strain evidence="2 3">NBRC 106333</strain>
    </source>
</reference>
<gene>
    <name evidence="2" type="ORF">DC3_30310</name>
</gene>
<keyword evidence="3" id="KW-1185">Reference proteome</keyword>